<dbReference type="InterPro" id="IPR011344">
    <property type="entry name" value="ssDNA-bd"/>
</dbReference>
<dbReference type="PANTHER" id="PTHR10302:SF0">
    <property type="entry name" value="SINGLE-STRANDED DNA-BINDING PROTEIN, MITOCHONDRIAL"/>
    <property type="match status" value="1"/>
</dbReference>
<protein>
    <recommendedName>
        <fullName evidence="2 3">Single-stranded DNA-binding protein</fullName>
        <shortName evidence="2">SSB</shortName>
    </recommendedName>
</protein>
<evidence type="ECO:0000256" key="3">
    <source>
        <dbReference type="PIRNR" id="PIRNR002070"/>
    </source>
</evidence>
<evidence type="ECO:0000256" key="1">
    <source>
        <dbReference type="ARBA" id="ARBA00023125"/>
    </source>
</evidence>
<dbReference type="GO" id="GO:0003677">
    <property type="term" value="F:DNA binding"/>
    <property type="evidence" value="ECO:0007669"/>
    <property type="project" value="UniProtKB-KW"/>
</dbReference>
<dbReference type="CDD" id="cd04496">
    <property type="entry name" value="SSB_OBF"/>
    <property type="match status" value="1"/>
</dbReference>
<dbReference type="RefSeq" id="WP_255805613.1">
    <property type="nucleotide sequence ID" value="NZ_CP038802.1"/>
</dbReference>
<dbReference type="PROSITE" id="PS50935">
    <property type="entry name" value="SSB"/>
    <property type="match status" value="1"/>
</dbReference>
<organism evidence="4 5">
    <name type="scientific">Treponema putidum</name>
    <dbReference type="NCBI Taxonomy" id="221027"/>
    <lineage>
        <taxon>Bacteria</taxon>
        <taxon>Pseudomonadati</taxon>
        <taxon>Spirochaetota</taxon>
        <taxon>Spirochaetia</taxon>
        <taxon>Spirochaetales</taxon>
        <taxon>Treponemataceae</taxon>
        <taxon>Treponema</taxon>
    </lineage>
</organism>
<dbReference type="InterPro" id="IPR012340">
    <property type="entry name" value="NA-bd_OB-fold"/>
</dbReference>
<evidence type="ECO:0000313" key="5">
    <source>
        <dbReference type="Proteomes" id="UP001059401"/>
    </source>
</evidence>
<sequence>MNDLNKVILIGRLTCDADLKYTSAGTPVSNFSIAVNRGIKKGNEWENEASFFDINLWGGAAENLSKHLKKGKQIAIEGCLKQSRWLKDGKSHSRISVEAQSIQLLGGNVNNLSENKAYSENEDDMDAIPF</sequence>
<dbReference type="PIRSF" id="PIRSF002070">
    <property type="entry name" value="SSB"/>
    <property type="match status" value="1"/>
</dbReference>
<dbReference type="NCBIfam" id="TIGR00621">
    <property type="entry name" value="ssb"/>
    <property type="match status" value="1"/>
</dbReference>
<dbReference type="InterPro" id="IPR000424">
    <property type="entry name" value="Primosome_PriB/ssb"/>
</dbReference>
<dbReference type="Gene3D" id="2.40.50.140">
    <property type="entry name" value="Nucleic acid-binding proteins"/>
    <property type="match status" value="1"/>
</dbReference>
<dbReference type="PANTHER" id="PTHR10302">
    <property type="entry name" value="SINGLE-STRANDED DNA-BINDING PROTEIN"/>
    <property type="match status" value="1"/>
</dbReference>
<dbReference type="Pfam" id="PF00436">
    <property type="entry name" value="SSB"/>
    <property type="match status" value="1"/>
</dbReference>
<comment type="subunit">
    <text evidence="2">Homotetramer.</text>
</comment>
<evidence type="ECO:0000256" key="2">
    <source>
        <dbReference type="HAMAP-Rule" id="MF_00984"/>
    </source>
</evidence>
<keyword evidence="1 2" id="KW-0238">DNA-binding</keyword>
<dbReference type="HAMAP" id="MF_00984">
    <property type="entry name" value="SSB"/>
    <property type="match status" value="1"/>
</dbReference>
<name>A0ABY5HQ86_9SPIR</name>
<dbReference type="EMBL" id="CP038802">
    <property type="protein sequence ID" value="UTY27611.1"/>
    <property type="molecule type" value="Genomic_DNA"/>
</dbReference>
<keyword evidence="5" id="KW-1185">Reference proteome</keyword>
<dbReference type="Proteomes" id="UP001059401">
    <property type="component" value="Chromosome"/>
</dbReference>
<gene>
    <name evidence="4" type="primary">ssb</name>
    <name evidence="4" type="ORF">E4N76_00400</name>
</gene>
<proteinExistence type="inferred from homology"/>
<reference evidence="4" key="1">
    <citation type="submission" date="2019-04" db="EMBL/GenBank/DDBJ databases">
        <title>Whole genome sequencing of oral phylogroup 2 treponemes.</title>
        <authorList>
            <person name="Chan Y."/>
            <person name="Zeng H.H."/>
            <person name="Yu X.L."/>
            <person name="Leung W.K."/>
            <person name="Watt R.M."/>
        </authorList>
    </citation>
    <scope>NUCLEOTIDE SEQUENCE</scope>
    <source>
        <strain evidence="4">OMZ 847</strain>
    </source>
</reference>
<comment type="caution">
    <text evidence="2">Lacks conserved residue(s) required for the propagation of feature annotation.</text>
</comment>
<dbReference type="SUPFAM" id="SSF50249">
    <property type="entry name" value="Nucleic acid-binding proteins"/>
    <property type="match status" value="1"/>
</dbReference>
<accession>A0ABY5HQ86</accession>
<evidence type="ECO:0000313" key="4">
    <source>
        <dbReference type="EMBL" id="UTY27611.1"/>
    </source>
</evidence>